<dbReference type="GO" id="GO:0030145">
    <property type="term" value="F:manganese ion binding"/>
    <property type="evidence" value="ECO:0007669"/>
    <property type="project" value="UniProtKB-UniRule"/>
</dbReference>
<reference evidence="9 10" key="1">
    <citation type="journal article" date="2010" name="Stand. Genomic Sci.">
        <title>Complete genome sequence of Spirochaeta smaragdinae type strain (SEBR 4228).</title>
        <authorList>
            <person name="Mavromatis K."/>
            <person name="Yasawong M."/>
            <person name="Chertkov O."/>
            <person name="Lapidus A."/>
            <person name="Lucas S."/>
            <person name="Nolan M."/>
            <person name="Del Rio T.G."/>
            <person name="Tice H."/>
            <person name="Cheng J.F."/>
            <person name="Pitluck S."/>
            <person name="Liolios K."/>
            <person name="Ivanova N."/>
            <person name="Tapia R."/>
            <person name="Han C."/>
            <person name="Bruce D."/>
            <person name="Goodwin L."/>
            <person name="Pati A."/>
            <person name="Chen A."/>
            <person name="Palaniappan K."/>
            <person name="Land M."/>
            <person name="Hauser L."/>
            <person name="Chang Y.J."/>
            <person name="Jeffries C.D."/>
            <person name="Detter J.C."/>
            <person name="Rohde M."/>
            <person name="Brambilla E."/>
            <person name="Spring S."/>
            <person name="Goker M."/>
            <person name="Sikorski J."/>
            <person name="Woyke T."/>
            <person name="Bristow J."/>
            <person name="Eisen J.A."/>
            <person name="Markowitz V."/>
            <person name="Hugenholtz P."/>
            <person name="Klenk H.P."/>
            <person name="Kyrpides N.C."/>
        </authorList>
    </citation>
    <scope>NUCLEOTIDE SEQUENCE [LARGE SCALE GENOMIC DNA]</scope>
    <source>
        <strain evidence="10">DSM 11293 / JCM 15392 / SEBR 4228</strain>
    </source>
</reference>
<dbReference type="KEGG" id="ssm:Spirs_4175"/>
<keyword evidence="10" id="KW-1185">Reference proteome</keyword>
<feature type="binding site" evidence="6">
    <location>
        <position position="193"/>
    </location>
    <ligand>
        <name>substrate</name>
    </ligand>
</feature>
<dbReference type="NCBIfam" id="TIGR03217">
    <property type="entry name" value="4OH_2_O_val_ald"/>
    <property type="match status" value="1"/>
</dbReference>
<dbReference type="CDD" id="cd07943">
    <property type="entry name" value="DRE_TIM_HOA"/>
    <property type="match status" value="1"/>
</dbReference>
<evidence type="ECO:0000256" key="6">
    <source>
        <dbReference type="HAMAP-Rule" id="MF_01656"/>
    </source>
</evidence>
<dbReference type="Gene3D" id="1.10.8.60">
    <property type="match status" value="1"/>
</dbReference>
<dbReference type="RefSeq" id="WP_013256707.1">
    <property type="nucleotide sequence ID" value="NC_014364.1"/>
</dbReference>
<keyword evidence="2 6" id="KW-0479">Metal-binding</keyword>
<dbReference type="InterPro" id="IPR050073">
    <property type="entry name" value="2-IPM_HCS-like"/>
</dbReference>
<dbReference type="PANTHER" id="PTHR10277:SF9">
    <property type="entry name" value="2-ISOPROPYLMALATE SYNTHASE 1, CHLOROPLASTIC-RELATED"/>
    <property type="match status" value="1"/>
</dbReference>
<organism evidence="9 10">
    <name type="scientific">Sediminispirochaeta smaragdinae (strain DSM 11293 / JCM 15392 / SEBR 4228)</name>
    <name type="common">Spirochaeta smaragdinae</name>
    <dbReference type="NCBI Taxonomy" id="573413"/>
    <lineage>
        <taxon>Bacteria</taxon>
        <taxon>Pseudomonadati</taxon>
        <taxon>Spirochaetota</taxon>
        <taxon>Spirochaetia</taxon>
        <taxon>Spirochaetales</taxon>
        <taxon>Spirochaetaceae</taxon>
        <taxon>Sediminispirochaeta</taxon>
    </lineage>
</organism>
<comment type="catalytic activity">
    <reaction evidence="6">
        <text>(S)-4-hydroxy-2-oxopentanoate = acetaldehyde + pyruvate</text>
        <dbReference type="Rhea" id="RHEA:22624"/>
        <dbReference type="ChEBI" id="CHEBI:15343"/>
        <dbReference type="ChEBI" id="CHEBI:15361"/>
        <dbReference type="ChEBI" id="CHEBI:73143"/>
        <dbReference type="EC" id="4.1.3.39"/>
    </reaction>
</comment>
<feature type="binding site" evidence="6">
    <location>
        <position position="284"/>
    </location>
    <ligand>
        <name>substrate</name>
    </ligand>
</feature>
<keyword evidence="3 6" id="KW-0058">Aromatic hydrocarbons catabolism</keyword>
<feature type="binding site" evidence="6">
    <location>
        <position position="193"/>
    </location>
    <ligand>
        <name>Mn(2+)</name>
        <dbReference type="ChEBI" id="CHEBI:29035"/>
    </ligand>
</feature>
<feature type="binding site" evidence="6">
    <location>
        <position position="13"/>
    </location>
    <ligand>
        <name>Mn(2+)</name>
        <dbReference type="ChEBI" id="CHEBI:29035"/>
    </ligand>
</feature>
<dbReference type="eggNOG" id="COG0119">
    <property type="taxonomic scope" value="Bacteria"/>
</dbReference>
<dbReference type="EC" id="4.1.3.39" evidence="6 7"/>
<dbReference type="PANTHER" id="PTHR10277">
    <property type="entry name" value="HOMOCITRATE SYNTHASE-RELATED"/>
    <property type="match status" value="1"/>
</dbReference>
<feature type="domain" description="Pyruvate carboxyltransferase" evidence="8">
    <location>
        <begin position="4"/>
        <end position="254"/>
    </location>
</feature>
<dbReference type="GO" id="GO:0009098">
    <property type="term" value="P:L-leucine biosynthetic process"/>
    <property type="evidence" value="ECO:0007669"/>
    <property type="project" value="TreeGrafter"/>
</dbReference>
<dbReference type="InterPro" id="IPR017629">
    <property type="entry name" value="4OH_2_O-val_aldolase"/>
</dbReference>
<dbReference type="GO" id="GO:0008701">
    <property type="term" value="F:4-hydroxy-2-oxovalerate aldolase activity"/>
    <property type="evidence" value="ECO:0007669"/>
    <property type="project" value="UniProtKB-UniRule"/>
</dbReference>
<dbReference type="Pfam" id="PF07836">
    <property type="entry name" value="DmpG_comm"/>
    <property type="match status" value="1"/>
</dbReference>
<feature type="site" description="Transition state stabilizer" evidence="6">
    <location>
        <position position="12"/>
    </location>
</feature>
<evidence type="ECO:0000256" key="3">
    <source>
        <dbReference type="ARBA" id="ARBA00022797"/>
    </source>
</evidence>
<dbReference type="Pfam" id="PF00682">
    <property type="entry name" value="HMGL-like"/>
    <property type="match status" value="1"/>
</dbReference>
<comment type="caution">
    <text evidence="6">Lacks conserved residue(s) required for the propagation of feature annotation.</text>
</comment>
<dbReference type="NCBIfam" id="NF006049">
    <property type="entry name" value="PRK08195.1"/>
    <property type="match status" value="1"/>
</dbReference>
<dbReference type="AlphaFoldDB" id="E1R9T2"/>
<evidence type="ECO:0000256" key="5">
    <source>
        <dbReference type="ARBA" id="ARBA00023239"/>
    </source>
</evidence>
<dbReference type="OrthoDB" id="9804858at2"/>
<dbReference type="SUPFAM" id="SSF51569">
    <property type="entry name" value="Aldolase"/>
    <property type="match status" value="1"/>
</dbReference>
<sequence length="337" mass="36478">MVKIKILDDTLRDGQHALSHQFTPDQVAEIAGRLDKTGVDAIEVGHGNGLSGSSCQYGIGYASDEEYLTAAASVLKHAKLAIIVLPGIGTRENFEMAKRCGVQIVRVSTQITEADIAMQHIEMAKKMGFETRAILTQAQVLDVEATVRQAKLMESYGADVVYLFDGSGYMLPGQIRERFTAMKEALNVPIGFHGHNNLQLALANSLVAIECGAEHIDTCLKGFGAGAGNCPTELLVAAANRLSIETGIDLFEILNIGDELIVPLMPRPMDLTSDCLMLGYAGVYSSFRLFAQRAAEKYGVDSRKVIAEVGARKCTEGQEDLCIDVAYEMSKAAKEER</sequence>
<dbReference type="HAMAP" id="MF_01656">
    <property type="entry name" value="HOA"/>
    <property type="match status" value="1"/>
</dbReference>
<keyword evidence="4 6" id="KW-0464">Manganese</keyword>
<dbReference type="STRING" id="573413.Spirs_4175"/>
<feature type="binding site" evidence="6">
    <location>
        <position position="195"/>
    </location>
    <ligand>
        <name>Mn(2+)</name>
        <dbReference type="ChEBI" id="CHEBI:29035"/>
    </ligand>
</feature>
<feature type="active site" description="Proton acceptor" evidence="6">
    <location>
        <position position="16"/>
    </location>
</feature>
<evidence type="ECO:0000256" key="7">
    <source>
        <dbReference type="NCBIfam" id="TIGR03217"/>
    </source>
</evidence>
<evidence type="ECO:0000259" key="8">
    <source>
        <dbReference type="PROSITE" id="PS50991"/>
    </source>
</evidence>
<accession>E1R9T2</accession>
<evidence type="ECO:0000313" key="10">
    <source>
        <dbReference type="Proteomes" id="UP000002318"/>
    </source>
</evidence>
<dbReference type="SUPFAM" id="SSF89000">
    <property type="entry name" value="post-HMGL domain-like"/>
    <property type="match status" value="1"/>
</dbReference>
<dbReference type="InterPro" id="IPR013785">
    <property type="entry name" value="Aldolase_TIM"/>
</dbReference>
<dbReference type="InterPro" id="IPR012425">
    <property type="entry name" value="DmpG_comm"/>
</dbReference>
<dbReference type="HOGENOM" id="CLU_049173_0_0_12"/>
<evidence type="ECO:0000256" key="2">
    <source>
        <dbReference type="ARBA" id="ARBA00022723"/>
    </source>
</evidence>
<dbReference type="GO" id="GO:0003852">
    <property type="term" value="F:2-isopropylmalate synthase activity"/>
    <property type="evidence" value="ECO:0007669"/>
    <property type="project" value="TreeGrafter"/>
</dbReference>
<gene>
    <name evidence="9" type="ordered locus">Spirs_4175</name>
</gene>
<dbReference type="Gene3D" id="3.20.20.70">
    <property type="entry name" value="Aldolase class I"/>
    <property type="match status" value="1"/>
</dbReference>
<name>E1R9T2_SEDSS</name>
<dbReference type="InterPro" id="IPR035685">
    <property type="entry name" value="DRE_TIM_HOA"/>
</dbReference>
<dbReference type="Proteomes" id="UP000002318">
    <property type="component" value="Chromosome"/>
</dbReference>
<evidence type="ECO:0000313" key="9">
    <source>
        <dbReference type="EMBL" id="ADK83251.1"/>
    </source>
</evidence>
<evidence type="ECO:0000256" key="1">
    <source>
        <dbReference type="ARBA" id="ARBA00008944"/>
    </source>
</evidence>
<comment type="similarity">
    <text evidence="1 6">Belongs to the 4-hydroxy-2-oxovalerate aldolase family.</text>
</comment>
<proteinExistence type="inferred from homology"/>
<dbReference type="PROSITE" id="PS50991">
    <property type="entry name" value="PYR_CT"/>
    <property type="match status" value="1"/>
</dbReference>
<keyword evidence="5 6" id="KW-0456">Lyase</keyword>
<protein>
    <recommendedName>
        <fullName evidence="6 7">4-hydroxy-2-oxovalerate aldolase</fullName>
        <shortName evidence="6">HOA</shortName>
        <ecNumber evidence="6 7">4.1.3.39</ecNumber>
    </recommendedName>
    <alternativeName>
        <fullName evidence="6">4-hydroxy-2-keto-pentanoic acid aldolase</fullName>
    </alternativeName>
    <alternativeName>
        <fullName evidence="6">4-hydroxy-2-oxopentanoate aldolase</fullName>
    </alternativeName>
</protein>
<dbReference type="EMBL" id="CP002116">
    <property type="protein sequence ID" value="ADK83251.1"/>
    <property type="molecule type" value="Genomic_DNA"/>
</dbReference>
<dbReference type="InterPro" id="IPR000891">
    <property type="entry name" value="PYR_CT"/>
</dbReference>
<evidence type="ECO:0000256" key="4">
    <source>
        <dbReference type="ARBA" id="ARBA00023211"/>
    </source>
</evidence>
<feature type="binding site" evidence="6">
    <location>
        <begin position="12"/>
        <end position="13"/>
    </location>
    <ligand>
        <name>substrate</name>
    </ligand>
</feature>